<feature type="compositionally biased region" description="Polar residues" evidence="1">
    <location>
        <begin position="173"/>
        <end position="193"/>
    </location>
</feature>
<feature type="compositionally biased region" description="Low complexity" evidence="1">
    <location>
        <begin position="148"/>
        <end position="158"/>
    </location>
</feature>
<evidence type="ECO:0008006" key="4">
    <source>
        <dbReference type="Google" id="ProtNLM"/>
    </source>
</evidence>
<protein>
    <recommendedName>
        <fullName evidence="4">PWI domain-containing protein</fullName>
    </recommendedName>
</protein>
<organism evidence="2 3">
    <name type="scientific">Rhizophlyctis rosea</name>
    <dbReference type="NCBI Taxonomy" id="64517"/>
    <lineage>
        <taxon>Eukaryota</taxon>
        <taxon>Fungi</taxon>
        <taxon>Fungi incertae sedis</taxon>
        <taxon>Chytridiomycota</taxon>
        <taxon>Chytridiomycota incertae sedis</taxon>
        <taxon>Chytridiomycetes</taxon>
        <taxon>Rhizophlyctidales</taxon>
        <taxon>Rhizophlyctidaceae</taxon>
        <taxon>Rhizophlyctis</taxon>
    </lineage>
</organism>
<reference evidence="2" key="1">
    <citation type="submission" date="2020-05" db="EMBL/GenBank/DDBJ databases">
        <title>Phylogenomic resolution of chytrid fungi.</title>
        <authorList>
            <person name="Stajich J.E."/>
            <person name="Amses K."/>
            <person name="Simmons R."/>
            <person name="Seto K."/>
            <person name="Myers J."/>
            <person name="Bonds A."/>
            <person name="Quandt C.A."/>
            <person name="Barry K."/>
            <person name="Liu P."/>
            <person name="Grigoriev I."/>
            <person name="Longcore J.E."/>
            <person name="James T.Y."/>
        </authorList>
    </citation>
    <scope>NUCLEOTIDE SEQUENCE</scope>
    <source>
        <strain evidence="2">JEL0318</strain>
    </source>
</reference>
<evidence type="ECO:0000313" key="2">
    <source>
        <dbReference type="EMBL" id="KAJ3044253.1"/>
    </source>
</evidence>
<dbReference type="Proteomes" id="UP001212841">
    <property type="component" value="Unassembled WGS sequence"/>
</dbReference>
<feature type="compositionally biased region" description="Low complexity" evidence="1">
    <location>
        <begin position="74"/>
        <end position="84"/>
    </location>
</feature>
<feature type="region of interest" description="Disordered" evidence="1">
    <location>
        <begin position="146"/>
        <end position="219"/>
    </location>
</feature>
<keyword evidence="3" id="KW-1185">Reference proteome</keyword>
<gene>
    <name evidence="2" type="ORF">HK097_001546</name>
</gene>
<dbReference type="EMBL" id="JADGJD010001304">
    <property type="protein sequence ID" value="KAJ3044253.1"/>
    <property type="molecule type" value="Genomic_DNA"/>
</dbReference>
<proteinExistence type="predicted"/>
<feature type="non-terminal residue" evidence="2">
    <location>
        <position position="219"/>
    </location>
</feature>
<comment type="caution">
    <text evidence="2">The sequence shown here is derived from an EMBL/GenBank/DDBJ whole genome shotgun (WGS) entry which is preliminary data.</text>
</comment>
<name>A0AAD5S619_9FUNG</name>
<accession>A0AAD5S619</accession>
<feature type="compositionally biased region" description="Polar residues" evidence="1">
    <location>
        <begin position="115"/>
        <end position="124"/>
    </location>
</feature>
<feature type="region of interest" description="Disordered" evidence="1">
    <location>
        <begin position="69"/>
        <end position="131"/>
    </location>
</feature>
<sequence length="219" mass="23072">MSSELKDALSAKLTEWGLHSDILLEYATLLVLNGKPRDTVQKELSEVLNPENAKQLTDWLMAYVEANGNGRTQPQSATSSAAAPAPVPAPAPAASGNDEELSIQLDGLPEDETAQRQPQRSPSRNARRQNDSAFGGAARNLGLAIRGAASSTTSTPTAGRKRSHDATNMGAPDTQSPTSTTSIVGAATESATSKKQKTNHAGKQPPDQTQPKTDDVQFT</sequence>
<dbReference type="AlphaFoldDB" id="A0AAD5S619"/>
<evidence type="ECO:0000256" key="1">
    <source>
        <dbReference type="SAM" id="MobiDB-lite"/>
    </source>
</evidence>
<evidence type="ECO:0000313" key="3">
    <source>
        <dbReference type="Proteomes" id="UP001212841"/>
    </source>
</evidence>